<dbReference type="InterPro" id="IPR004089">
    <property type="entry name" value="MCPsignal_dom"/>
</dbReference>
<keyword evidence="12" id="KW-1185">Reference proteome</keyword>
<dbReference type="PRINTS" id="PR00260">
    <property type="entry name" value="CHEMTRNSDUCR"/>
</dbReference>
<dbReference type="Gene3D" id="1.10.287.950">
    <property type="entry name" value="Methyl-accepting chemotaxis protein"/>
    <property type="match status" value="1"/>
</dbReference>
<keyword evidence="7" id="KW-0175">Coiled coil</keyword>
<evidence type="ECO:0000256" key="6">
    <source>
        <dbReference type="PROSITE-ProRule" id="PRU00284"/>
    </source>
</evidence>
<protein>
    <submittedName>
        <fullName evidence="11">Transmembrane receptor taxis protein YvaQ</fullName>
    </submittedName>
</protein>
<reference evidence="11 12" key="1">
    <citation type="submission" date="2018-06" db="EMBL/GenBank/DDBJ databases">
        <authorList>
            <consortium name="Pathogen Informatics"/>
            <person name="Doyle S."/>
        </authorList>
    </citation>
    <scope>NUCLEOTIDE SEQUENCE [LARGE SCALE GENOMIC DNA]</scope>
    <source>
        <strain evidence="11 12">NCTC4824</strain>
    </source>
</reference>
<name>A0A2X4WFU9_LEDLE</name>
<dbReference type="PANTHER" id="PTHR32089">
    <property type="entry name" value="METHYL-ACCEPTING CHEMOTAXIS PROTEIN MCPB"/>
    <property type="match status" value="1"/>
</dbReference>
<keyword evidence="3 8" id="KW-0472">Membrane</keyword>
<comment type="similarity">
    <text evidence="5">Belongs to the methyl-accepting chemotaxis (MCP) protein family.</text>
</comment>
<comment type="subcellular location">
    <subcellularLocation>
        <location evidence="1">Cell membrane</location>
    </subcellularLocation>
</comment>
<evidence type="ECO:0000313" key="12">
    <source>
        <dbReference type="Proteomes" id="UP000249134"/>
    </source>
</evidence>
<evidence type="ECO:0000256" key="2">
    <source>
        <dbReference type="ARBA" id="ARBA00022475"/>
    </source>
</evidence>
<keyword evidence="8" id="KW-1133">Transmembrane helix</keyword>
<dbReference type="GO" id="GO:0006935">
    <property type="term" value="P:chemotaxis"/>
    <property type="evidence" value="ECO:0007669"/>
    <property type="project" value="InterPro"/>
</dbReference>
<gene>
    <name evidence="11" type="primary">yvaQ_2</name>
    <name evidence="11" type="ORF">NCTC4824_03491</name>
</gene>
<dbReference type="AlphaFoldDB" id="A0A2X4WFU9"/>
<feature type="domain" description="Methyl-accepting transducer" evidence="9">
    <location>
        <begin position="273"/>
        <end position="530"/>
    </location>
</feature>
<dbReference type="PROSITE" id="PS50885">
    <property type="entry name" value="HAMP"/>
    <property type="match status" value="1"/>
</dbReference>
<evidence type="ECO:0000256" key="1">
    <source>
        <dbReference type="ARBA" id="ARBA00004236"/>
    </source>
</evidence>
<dbReference type="Pfam" id="PF00015">
    <property type="entry name" value="MCPsignal"/>
    <property type="match status" value="1"/>
</dbReference>
<evidence type="ECO:0000256" key="4">
    <source>
        <dbReference type="ARBA" id="ARBA00023224"/>
    </source>
</evidence>
<dbReference type="STRING" id="1348624.GCA_001591545_02290"/>
<dbReference type="Proteomes" id="UP000249134">
    <property type="component" value="Chromosome 1"/>
</dbReference>
<keyword evidence="4 6" id="KW-0807">Transducer</keyword>
<accession>A0A2X4WFU9</accession>
<dbReference type="Gene3D" id="6.10.340.10">
    <property type="match status" value="1"/>
</dbReference>
<dbReference type="InterPro" id="IPR004090">
    <property type="entry name" value="Chemotax_Me-accpt_rcpt"/>
</dbReference>
<feature type="transmembrane region" description="Helical" evidence="8">
    <location>
        <begin position="182"/>
        <end position="203"/>
    </location>
</feature>
<keyword evidence="11" id="KW-0675">Receptor</keyword>
<evidence type="ECO:0000256" key="3">
    <source>
        <dbReference type="ARBA" id="ARBA00023136"/>
    </source>
</evidence>
<dbReference type="CDD" id="cd11386">
    <property type="entry name" value="MCP_signal"/>
    <property type="match status" value="1"/>
</dbReference>
<evidence type="ECO:0000259" key="9">
    <source>
        <dbReference type="PROSITE" id="PS50111"/>
    </source>
</evidence>
<dbReference type="PANTHER" id="PTHR32089:SF112">
    <property type="entry name" value="LYSOZYME-LIKE PROTEIN-RELATED"/>
    <property type="match status" value="1"/>
</dbReference>
<dbReference type="SMART" id="SM00304">
    <property type="entry name" value="HAMP"/>
    <property type="match status" value="1"/>
</dbReference>
<dbReference type="InterPro" id="IPR003660">
    <property type="entry name" value="HAMP_dom"/>
</dbReference>
<dbReference type="Pfam" id="PF00672">
    <property type="entry name" value="HAMP"/>
    <property type="match status" value="1"/>
</dbReference>
<evidence type="ECO:0000256" key="5">
    <source>
        <dbReference type="ARBA" id="ARBA00029447"/>
    </source>
</evidence>
<dbReference type="SUPFAM" id="SSF58104">
    <property type="entry name" value="Methyl-accepting chemotaxis protein (MCP) signaling domain"/>
    <property type="match status" value="1"/>
</dbReference>
<dbReference type="KEGG" id="blen:NCTC4824_03491"/>
<evidence type="ECO:0000256" key="7">
    <source>
        <dbReference type="SAM" id="Coils"/>
    </source>
</evidence>
<feature type="domain" description="HAMP" evidence="10">
    <location>
        <begin position="201"/>
        <end position="254"/>
    </location>
</feature>
<proteinExistence type="inferred from homology"/>
<evidence type="ECO:0000256" key="8">
    <source>
        <dbReference type="SAM" id="Phobius"/>
    </source>
</evidence>
<organism evidence="11 12">
    <name type="scientific">Lederbergia lenta</name>
    <name type="common">Bacillus lentus</name>
    <dbReference type="NCBI Taxonomy" id="1467"/>
    <lineage>
        <taxon>Bacteria</taxon>
        <taxon>Bacillati</taxon>
        <taxon>Bacillota</taxon>
        <taxon>Bacilli</taxon>
        <taxon>Bacillales</taxon>
        <taxon>Bacillaceae</taxon>
        <taxon>Lederbergia</taxon>
    </lineage>
</organism>
<dbReference type="RefSeq" id="WP_066141655.1">
    <property type="nucleotide sequence ID" value="NZ_CBCSGM010000003.1"/>
</dbReference>
<feature type="transmembrane region" description="Helical" evidence="8">
    <location>
        <begin position="12"/>
        <end position="34"/>
    </location>
</feature>
<sequence length="559" mass="60889">MKSLRLKINLGFLVVIILAVFMAVSSLIGITILVNKIEKTAEEDIPTMIIDSRLAFNIADRVALARGYFIHQDQNYKELFLQYTEESQQLQDQLLANTNNNAVKELVDKSIQWREIITEQVFPAIERGDMEEASRIDETLASPLAGEVMEGFDEIASKRQNQIASDSMQSAEQGYLIRNVNIILAIFVIIIGAIVSFIIANTISKPVVTVSQRMERIADGYLNEPPIETKLQDEIGQLIDSVNKMNKEVRTTVSQTLETADLVNEQSSTLSAATLQVNEASDQIAATMEELASGSEAQAGTATTMAEMVSSFFNEVQHANELGKSVLHSSNSVLEMTTKGNEMMASSVDQMNMIDSIVQDSVKQMKTLDEQTREISTLVTVIQDIAAQTNLLALNAAIEAARAGEQGKGFAVVADEVRKLAEQVSTSVQEITGIVDNVQLGSATVATSLKSGYDSVTEGKDKILETGKVFQEITHLTNEMSTLTTDMSKDLIQMEAIGSQLTEGVTEIASVTEETAAGVEETTASVEETAHQIEKISENADLLANLADELKSTANKFTI</sequence>
<feature type="coiled-coil region" evidence="7">
    <location>
        <begin position="519"/>
        <end position="553"/>
    </location>
</feature>
<dbReference type="PROSITE" id="PS50111">
    <property type="entry name" value="CHEMOTAXIS_TRANSDUC_2"/>
    <property type="match status" value="1"/>
</dbReference>
<keyword evidence="8 11" id="KW-0812">Transmembrane</keyword>
<dbReference type="SMART" id="SM00283">
    <property type="entry name" value="MA"/>
    <property type="match status" value="1"/>
</dbReference>
<keyword evidence="2" id="KW-1003">Cell membrane</keyword>
<dbReference type="GO" id="GO:0005886">
    <property type="term" value="C:plasma membrane"/>
    <property type="evidence" value="ECO:0007669"/>
    <property type="project" value="UniProtKB-SubCell"/>
</dbReference>
<evidence type="ECO:0000313" key="11">
    <source>
        <dbReference type="EMBL" id="SQI61923.1"/>
    </source>
</evidence>
<dbReference type="GO" id="GO:0007165">
    <property type="term" value="P:signal transduction"/>
    <property type="evidence" value="ECO:0007669"/>
    <property type="project" value="UniProtKB-KW"/>
</dbReference>
<dbReference type="GO" id="GO:0004888">
    <property type="term" value="F:transmembrane signaling receptor activity"/>
    <property type="evidence" value="ECO:0007669"/>
    <property type="project" value="InterPro"/>
</dbReference>
<evidence type="ECO:0000259" key="10">
    <source>
        <dbReference type="PROSITE" id="PS50885"/>
    </source>
</evidence>
<dbReference type="CDD" id="cd06225">
    <property type="entry name" value="HAMP"/>
    <property type="match status" value="1"/>
</dbReference>
<dbReference type="EMBL" id="LS483476">
    <property type="protein sequence ID" value="SQI61923.1"/>
    <property type="molecule type" value="Genomic_DNA"/>
</dbReference>